<keyword evidence="1" id="KW-0328">Glycosyltransferase</keyword>
<name>A0ABV1REL8_9ALTE</name>
<keyword evidence="2" id="KW-1185">Reference proteome</keyword>
<gene>
    <name evidence="1" type="ORF">ABS311_05710</name>
</gene>
<dbReference type="EC" id="2.4.-.-" evidence="1"/>
<dbReference type="Pfam" id="PF13528">
    <property type="entry name" value="Glyco_trans_1_3"/>
    <property type="match status" value="1"/>
</dbReference>
<accession>A0ABV1REL8</accession>
<dbReference type="Proteomes" id="UP001467690">
    <property type="component" value="Unassembled WGS sequence"/>
</dbReference>
<evidence type="ECO:0000313" key="1">
    <source>
        <dbReference type="EMBL" id="MER2491374.1"/>
    </source>
</evidence>
<dbReference type="InterPro" id="IPR005262">
    <property type="entry name" value="MJ1255-like"/>
</dbReference>
<reference evidence="1 2" key="1">
    <citation type="submission" date="2024-06" db="EMBL/GenBank/DDBJ databases">
        <authorList>
            <person name="Chen R.Y."/>
        </authorList>
    </citation>
    <scope>NUCLEOTIDE SEQUENCE [LARGE SCALE GENOMIC DNA]</scope>
    <source>
        <strain evidence="1 2">D2</strain>
    </source>
</reference>
<dbReference type="SUPFAM" id="SSF53756">
    <property type="entry name" value="UDP-Glycosyltransferase/glycogen phosphorylase"/>
    <property type="match status" value="1"/>
</dbReference>
<protein>
    <submittedName>
        <fullName evidence="1">MJ1255/VC2487 family glycosyltransferase</fullName>
        <ecNumber evidence="1">2.4.-.-</ecNumber>
    </submittedName>
</protein>
<dbReference type="RefSeq" id="WP_143869948.1">
    <property type="nucleotide sequence ID" value="NZ_CP041660.1"/>
</dbReference>
<sequence>MKILYGVQGTGNGHISRARIMANRFNELGIDVDYLFSGRAADKFFDMQPFGDYQVRKGMSFSSKDGDVAILSTLKKIEFGTFWRDVKSLDLSQYDVVLNDFEPVTAWAAKRQNVPSINISHQAAFLQNIPMEGASWADKKILKYFAPCSVDLGVHWYHFGANIIPPFIEEPNELQINDTKILVYLPFESLEHIKTLLADFCDFEFYCYHPDIPEDKDEEHIKLRKLSRTGFKTDLSTCKGIIANAGFELSSEALCYGKRILLKPLNGQFEQASNAKTLEILGLASVMETLNFDEVEHWLEQTHGGRVVFPNDPQPLIDWILAGDYNNSAPLLEKLWSQVHFPEHVEDKLNRNVA</sequence>
<comment type="caution">
    <text evidence="1">The sequence shown here is derived from an EMBL/GenBank/DDBJ whole genome shotgun (WGS) entry which is preliminary data.</text>
</comment>
<dbReference type="EMBL" id="JBELOE010000115">
    <property type="protein sequence ID" value="MER2491374.1"/>
    <property type="molecule type" value="Genomic_DNA"/>
</dbReference>
<proteinExistence type="predicted"/>
<evidence type="ECO:0000313" key="2">
    <source>
        <dbReference type="Proteomes" id="UP001467690"/>
    </source>
</evidence>
<organism evidence="1 2">
    <name type="scientific">Catenovulum sediminis</name>
    <dbReference type="NCBI Taxonomy" id="1740262"/>
    <lineage>
        <taxon>Bacteria</taxon>
        <taxon>Pseudomonadati</taxon>
        <taxon>Pseudomonadota</taxon>
        <taxon>Gammaproteobacteria</taxon>
        <taxon>Alteromonadales</taxon>
        <taxon>Alteromonadaceae</taxon>
        <taxon>Catenovulum</taxon>
    </lineage>
</organism>
<keyword evidence="1" id="KW-0808">Transferase</keyword>
<dbReference type="NCBIfam" id="TIGR00661">
    <property type="entry name" value="MJ1255"/>
    <property type="match status" value="1"/>
</dbReference>
<dbReference type="GO" id="GO:0016757">
    <property type="term" value="F:glycosyltransferase activity"/>
    <property type="evidence" value="ECO:0007669"/>
    <property type="project" value="UniProtKB-KW"/>
</dbReference>